<reference evidence="1 2" key="1">
    <citation type="submission" date="2019-09" db="EMBL/GenBank/DDBJ databases">
        <authorList>
            <person name="Kevbrin V."/>
            <person name="Grouzdev D.S."/>
        </authorList>
    </citation>
    <scope>NUCLEOTIDE SEQUENCE [LARGE SCALE GENOMIC DNA]</scope>
    <source>
        <strain evidence="1 2">G-192</strain>
    </source>
</reference>
<name>A0A5M6ZHY4_9PROT</name>
<proteinExistence type="predicted"/>
<dbReference type="RefSeq" id="WP_150021467.1">
    <property type="nucleotide sequence ID" value="NZ_VWOJ01000001.1"/>
</dbReference>
<comment type="caution">
    <text evidence="1">The sequence shown here is derived from an EMBL/GenBank/DDBJ whole genome shotgun (WGS) entry which is preliminary data.</text>
</comment>
<dbReference type="EMBL" id="VWOJ01000001">
    <property type="protein sequence ID" value="KAA5804436.1"/>
    <property type="molecule type" value="Genomic_DNA"/>
</dbReference>
<sequence>MRLYNFSAGFRALGGAFKTSREGDALEGVLGEDADRQFITLQGAGVFEGEAPVSESSWSTRIAGHEDALYFHSVSVPVRDDFRRWRLHSTHTPISLAHYRARLRAGLETVIRPRT</sequence>
<dbReference type="Proteomes" id="UP000325122">
    <property type="component" value="Unassembled WGS sequence"/>
</dbReference>
<gene>
    <name evidence="1" type="ORF">F1654_00020</name>
</gene>
<protein>
    <submittedName>
        <fullName evidence="1">Uncharacterized protein</fullName>
    </submittedName>
</protein>
<keyword evidence="2" id="KW-1185">Reference proteome</keyword>
<organism evidence="1 2">
    <name type="scientific">Alkalicaulis satelles</name>
    <dbReference type="NCBI Taxonomy" id="2609175"/>
    <lineage>
        <taxon>Bacteria</taxon>
        <taxon>Pseudomonadati</taxon>
        <taxon>Pseudomonadota</taxon>
        <taxon>Alphaproteobacteria</taxon>
        <taxon>Maricaulales</taxon>
        <taxon>Maricaulaceae</taxon>
        <taxon>Alkalicaulis</taxon>
    </lineage>
</organism>
<evidence type="ECO:0000313" key="2">
    <source>
        <dbReference type="Proteomes" id="UP000325122"/>
    </source>
</evidence>
<dbReference type="AlphaFoldDB" id="A0A5M6ZHY4"/>
<evidence type="ECO:0000313" key="1">
    <source>
        <dbReference type="EMBL" id="KAA5804436.1"/>
    </source>
</evidence>
<accession>A0A5M6ZHY4</accession>